<dbReference type="KEGG" id="fjg:BB050_01765"/>
<evidence type="ECO:0000313" key="2">
    <source>
        <dbReference type="EMBL" id="AOC94891.1"/>
    </source>
</evidence>
<gene>
    <name evidence="2" type="ORF">BB050_01765</name>
</gene>
<dbReference type="EMBL" id="CP016907">
    <property type="protein sequence ID" value="AOC94891.1"/>
    <property type="molecule type" value="Genomic_DNA"/>
</dbReference>
<keyword evidence="1" id="KW-0812">Transmembrane</keyword>
<evidence type="ECO:0000256" key="1">
    <source>
        <dbReference type="SAM" id="Phobius"/>
    </source>
</evidence>
<sequence length="30" mass="3579">MLDNYSYKIPNIIEGIIVLILFFLNSFLKF</sequence>
<feature type="transmembrane region" description="Helical" evidence="1">
    <location>
        <begin position="12"/>
        <end position="28"/>
    </location>
</feature>
<dbReference type="AlphaFoldDB" id="A0AAC9CZ83"/>
<proteinExistence type="predicted"/>
<organism evidence="2 3">
    <name type="scientific">Flavobacterium anhuiense</name>
    <dbReference type="NCBI Taxonomy" id="459526"/>
    <lineage>
        <taxon>Bacteria</taxon>
        <taxon>Pseudomonadati</taxon>
        <taxon>Bacteroidota</taxon>
        <taxon>Flavobacteriia</taxon>
        <taxon>Flavobacteriales</taxon>
        <taxon>Flavobacteriaceae</taxon>
        <taxon>Flavobacterium</taxon>
    </lineage>
</organism>
<keyword evidence="1" id="KW-0472">Membrane</keyword>
<reference evidence="2 3" key="1">
    <citation type="submission" date="2016-08" db="EMBL/GenBank/DDBJ databases">
        <title>Complete genome sequence of Flavobacterium johnsoniae strain GSE09, a volatile-producing biocontrol agent isolated from cucumber (Cucumis sativus).</title>
        <authorList>
            <person name="Jeong J.-J."/>
            <person name="Oh J.Y."/>
            <person name="Jim Y.J."/>
            <person name="Sang M.K."/>
            <person name="Kim K.D."/>
        </authorList>
    </citation>
    <scope>NUCLEOTIDE SEQUENCE [LARGE SCALE GENOMIC DNA]</scope>
    <source>
        <strain evidence="2 3">GSE09</strain>
    </source>
</reference>
<evidence type="ECO:0000313" key="3">
    <source>
        <dbReference type="Proteomes" id="UP000093276"/>
    </source>
</evidence>
<keyword evidence="1" id="KW-1133">Transmembrane helix</keyword>
<protein>
    <submittedName>
        <fullName evidence="2">Uncharacterized protein</fullName>
    </submittedName>
</protein>
<accession>A0AAC9CZ83</accession>
<dbReference type="Proteomes" id="UP000093276">
    <property type="component" value="Chromosome"/>
</dbReference>
<name>A0AAC9CZ83_9FLAO</name>